<dbReference type="EMBL" id="BAAAYR010000002">
    <property type="protein sequence ID" value="GAA3564878.1"/>
    <property type="molecule type" value="Genomic_DNA"/>
</dbReference>
<dbReference type="Pfam" id="PF12833">
    <property type="entry name" value="HTH_18"/>
    <property type="match status" value="1"/>
</dbReference>
<dbReference type="SUPFAM" id="SSF46689">
    <property type="entry name" value="Homeodomain-like"/>
    <property type="match status" value="1"/>
</dbReference>
<keyword evidence="3" id="KW-0804">Transcription</keyword>
<sequence>MGDRRNATPVAAATSGGTGTTGGTAGILRPEEFARHVALRRLPPAPDLAPWVENHWVLRWDLPDGVTYPSQVLPHPTCNLTVERGVRRVGAPPVAVLLTGPVTRRFDVETTGRGWVWGVRFRPGGLAALAGLDASRLAERTLAAADLLPDAVVTALDALHDTGAPLEDDRARVEAALRPLAHGPDPDHELVLALVAEMLADRTLVRVSQVTERHGLSTRRLQRLFARYVGVGPKWVLARHRMHDVVAALDAGDDRSLADLAAAHGWYDQAHFTRDFSALVGVTPARYRAGR</sequence>
<accession>A0ABP6XCS7</accession>
<evidence type="ECO:0000256" key="2">
    <source>
        <dbReference type="ARBA" id="ARBA00023125"/>
    </source>
</evidence>
<evidence type="ECO:0000313" key="7">
    <source>
        <dbReference type="Proteomes" id="UP001500767"/>
    </source>
</evidence>
<keyword evidence="1" id="KW-0805">Transcription regulation</keyword>
<dbReference type="SMART" id="SM00342">
    <property type="entry name" value="HTH_ARAC"/>
    <property type="match status" value="1"/>
</dbReference>
<evidence type="ECO:0000256" key="4">
    <source>
        <dbReference type="SAM" id="MobiDB-lite"/>
    </source>
</evidence>
<feature type="compositionally biased region" description="Gly residues" evidence="4">
    <location>
        <begin position="16"/>
        <end position="25"/>
    </location>
</feature>
<feature type="region of interest" description="Disordered" evidence="4">
    <location>
        <begin position="1"/>
        <end position="26"/>
    </location>
</feature>
<dbReference type="Pfam" id="PF20240">
    <property type="entry name" value="DUF6597"/>
    <property type="match status" value="1"/>
</dbReference>
<comment type="caution">
    <text evidence="6">The sequence shown here is derived from an EMBL/GenBank/DDBJ whole genome shotgun (WGS) entry which is preliminary data.</text>
</comment>
<dbReference type="InterPro" id="IPR009057">
    <property type="entry name" value="Homeodomain-like_sf"/>
</dbReference>
<dbReference type="InterPro" id="IPR050204">
    <property type="entry name" value="AraC_XylS_family_regulators"/>
</dbReference>
<dbReference type="Gene3D" id="1.10.10.60">
    <property type="entry name" value="Homeodomain-like"/>
    <property type="match status" value="1"/>
</dbReference>
<gene>
    <name evidence="6" type="ORF">GCM10022197_20740</name>
</gene>
<dbReference type="PROSITE" id="PS01124">
    <property type="entry name" value="HTH_ARAC_FAMILY_2"/>
    <property type="match status" value="1"/>
</dbReference>
<evidence type="ECO:0000259" key="5">
    <source>
        <dbReference type="PROSITE" id="PS01124"/>
    </source>
</evidence>
<feature type="domain" description="HTH araC/xylS-type" evidence="5">
    <location>
        <begin position="189"/>
        <end position="290"/>
    </location>
</feature>
<evidence type="ECO:0000313" key="6">
    <source>
        <dbReference type="EMBL" id="GAA3564878.1"/>
    </source>
</evidence>
<organism evidence="6 7">
    <name type="scientific">Microlunatus spumicola</name>
    <dbReference type="NCBI Taxonomy" id="81499"/>
    <lineage>
        <taxon>Bacteria</taxon>
        <taxon>Bacillati</taxon>
        <taxon>Actinomycetota</taxon>
        <taxon>Actinomycetes</taxon>
        <taxon>Propionibacteriales</taxon>
        <taxon>Propionibacteriaceae</taxon>
        <taxon>Microlunatus</taxon>
    </lineage>
</organism>
<name>A0ABP6XCS7_9ACTN</name>
<keyword evidence="2" id="KW-0238">DNA-binding</keyword>
<evidence type="ECO:0000256" key="3">
    <source>
        <dbReference type="ARBA" id="ARBA00023163"/>
    </source>
</evidence>
<dbReference type="Proteomes" id="UP001500767">
    <property type="component" value="Unassembled WGS sequence"/>
</dbReference>
<dbReference type="InterPro" id="IPR018060">
    <property type="entry name" value="HTH_AraC"/>
</dbReference>
<evidence type="ECO:0000256" key="1">
    <source>
        <dbReference type="ARBA" id="ARBA00023015"/>
    </source>
</evidence>
<dbReference type="InterPro" id="IPR046532">
    <property type="entry name" value="DUF6597"/>
</dbReference>
<dbReference type="PANTHER" id="PTHR46796">
    <property type="entry name" value="HTH-TYPE TRANSCRIPTIONAL ACTIVATOR RHAS-RELATED"/>
    <property type="match status" value="1"/>
</dbReference>
<protein>
    <submittedName>
        <fullName evidence="6">Helix-turn-helix domain-containing protein</fullName>
    </submittedName>
</protein>
<proteinExistence type="predicted"/>
<keyword evidence="7" id="KW-1185">Reference proteome</keyword>
<dbReference type="RefSeq" id="WP_204910740.1">
    <property type="nucleotide sequence ID" value="NZ_BAAAYR010000002.1"/>
</dbReference>
<reference evidence="7" key="1">
    <citation type="journal article" date="2019" name="Int. J. Syst. Evol. Microbiol.">
        <title>The Global Catalogue of Microorganisms (GCM) 10K type strain sequencing project: providing services to taxonomists for standard genome sequencing and annotation.</title>
        <authorList>
            <consortium name="The Broad Institute Genomics Platform"/>
            <consortium name="The Broad Institute Genome Sequencing Center for Infectious Disease"/>
            <person name="Wu L."/>
            <person name="Ma J."/>
        </authorList>
    </citation>
    <scope>NUCLEOTIDE SEQUENCE [LARGE SCALE GENOMIC DNA]</scope>
    <source>
        <strain evidence="7">JCM 16540</strain>
    </source>
</reference>